<dbReference type="KEGG" id="drc:G0Q07_09905"/>
<dbReference type="PANTHER" id="PTHR42899">
    <property type="entry name" value="SPERMATOGENESIS-ASSOCIATED PROTEIN 20"/>
    <property type="match status" value="1"/>
</dbReference>
<reference evidence="4 5" key="1">
    <citation type="submission" date="2020-02" db="EMBL/GenBank/DDBJ databases">
        <title>Genome sequencing for Draconibacterium sp. strain M1.</title>
        <authorList>
            <person name="Park S.-J."/>
        </authorList>
    </citation>
    <scope>NUCLEOTIDE SEQUENCE [LARGE SCALE GENOMIC DNA]</scope>
    <source>
        <strain evidence="4 5">M1</strain>
    </source>
</reference>
<evidence type="ECO:0000256" key="2">
    <source>
        <dbReference type="ARBA" id="ARBA00023235"/>
    </source>
</evidence>
<dbReference type="PANTHER" id="PTHR42899:SF1">
    <property type="entry name" value="SPERMATOGENESIS-ASSOCIATED PROTEIN 20"/>
    <property type="match status" value="1"/>
</dbReference>
<dbReference type="Gene3D" id="3.40.30.10">
    <property type="entry name" value="Glutaredoxin"/>
    <property type="match status" value="1"/>
</dbReference>
<keyword evidence="5" id="KW-1185">Reference proteome</keyword>
<evidence type="ECO:0000259" key="3">
    <source>
        <dbReference type="Pfam" id="PF03190"/>
    </source>
</evidence>
<dbReference type="EMBL" id="CP048409">
    <property type="protein sequence ID" value="QIA08024.1"/>
    <property type="molecule type" value="Genomic_DNA"/>
</dbReference>
<accession>A0A6C0RC22</accession>
<sequence length="674" mass="77776">MIMSHTNALINATSPYLLQHAHNPVNWQAWSEELIQQAKAEDKLILVSIGYAACHWCHVMEHESFEDENVAAVMNENFVCIKVDREERPDVDHYYMSAVQLMGQQGGWPLNVIALPDGRPIWGGTYFPKETWVENLKTVAAFCKGKRSQAEEYAVRLQEGIQQVSLMPEVETEVSLSNELLQHGVDGWKKYFDYEEGGRAGAPKFPMPVNLDFLLYYGFMNSDESVLSFVETTLLKMARGGIYDQVGGGFARYSVDEKWKVPHFEKMLYDNGQLISLYSKAYQHFKQEEFKTVVYETIAFVERELMDDSGAFYSSLDADSEGEEGKFYVWRKDELLEVLGEEYDLFADYYNVNSKGFWEHNNYIMLRDISNEEFAEKHGLSLHELQIKVGKWKYALMKAREKRVRPGLDDKTLTSWNALVIKGLADAYKAFENEAFLSLAHKNAGFIEKKLLKENGQLYHSWKNDITSIDGFLEDYALLMEAFLALFEVTGDEKWLALTDKMVEYVSTHFYDEQKQLFYFNRFNTDAVITNHFQKEDNVIPAANSVMANNLHRLYLIHGKPGFLESAKKMLQYITPHFINYPMAYANWGVLLLKLAAPYFEVAVCGINSRLLLKKMQNGFYPYVLWAFTETESDVPLLKDRFNHTSDLIYVCQNGTCELPVEEVKEAAKKLRIK</sequence>
<dbReference type="InterPro" id="IPR004879">
    <property type="entry name" value="Ssp411-like_TRX"/>
</dbReference>
<dbReference type="InterPro" id="IPR010819">
    <property type="entry name" value="AGE/CE"/>
</dbReference>
<dbReference type="Proteomes" id="UP000474630">
    <property type="component" value="Chromosome"/>
</dbReference>
<dbReference type="InterPro" id="IPR008928">
    <property type="entry name" value="6-hairpin_glycosidase_sf"/>
</dbReference>
<comment type="similarity">
    <text evidence="1">Belongs to the N-acylglucosamine 2-epimerase family.</text>
</comment>
<evidence type="ECO:0000256" key="1">
    <source>
        <dbReference type="ARBA" id="ARBA00008558"/>
    </source>
</evidence>
<dbReference type="Gene3D" id="1.50.10.10">
    <property type="match status" value="2"/>
</dbReference>
<keyword evidence="2" id="KW-0413">Isomerase</keyword>
<dbReference type="Pfam" id="PF03190">
    <property type="entry name" value="Thioredox_DsbH"/>
    <property type="match status" value="1"/>
</dbReference>
<dbReference type="CDD" id="cd02955">
    <property type="entry name" value="SSP411"/>
    <property type="match status" value="1"/>
</dbReference>
<evidence type="ECO:0000313" key="5">
    <source>
        <dbReference type="Proteomes" id="UP000474630"/>
    </source>
</evidence>
<proteinExistence type="inferred from homology"/>
<name>A0A6C0RC22_9BACT</name>
<protein>
    <submittedName>
        <fullName evidence="4">Thioredoxin domain-containing protein</fullName>
    </submittedName>
</protein>
<feature type="domain" description="Spermatogenesis-associated protein 20-like TRX" evidence="3">
    <location>
        <begin position="6"/>
        <end position="140"/>
    </location>
</feature>
<gene>
    <name evidence="4" type="ORF">G0Q07_09905</name>
</gene>
<evidence type="ECO:0000313" key="4">
    <source>
        <dbReference type="EMBL" id="QIA08024.1"/>
    </source>
</evidence>
<dbReference type="InterPro" id="IPR024705">
    <property type="entry name" value="Ssp411"/>
</dbReference>
<dbReference type="GO" id="GO:0005975">
    <property type="term" value="P:carbohydrate metabolic process"/>
    <property type="evidence" value="ECO:0007669"/>
    <property type="project" value="InterPro"/>
</dbReference>
<dbReference type="SUPFAM" id="SSF48208">
    <property type="entry name" value="Six-hairpin glycosidases"/>
    <property type="match status" value="1"/>
</dbReference>
<dbReference type="Pfam" id="PF07221">
    <property type="entry name" value="GlcNAc_2-epim"/>
    <property type="match status" value="1"/>
</dbReference>
<organism evidence="4 5">
    <name type="scientific">Draconibacterium halophilum</name>
    <dbReference type="NCBI Taxonomy" id="2706887"/>
    <lineage>
        <taxon>Bacteria</taxon>
        <taxon>Pseudomonadati</taxon>
        <taxon>Bacteroidota</taxon>
        <taxon>Bacteroidia</taxon>
        <taxon>Marinilabiliales</taxon>
        <taxon>Prolixibacteraceae</taxon>
        <taxon>Draconibacterium</taxon>
    </lineage>
</organism>
<dbReference type="SUPFAM" id="SSF52833">
    <property type="entry name" value="Thioredoxin-like"/>
    <property type="match status" value="1"/>
</dbReference>
<dbReference type="InterPro" id="IPR036249">
    <property type="entry name" value="Thioredoxin-like_sf"/>
</dbReference>
<dbReference type="InterPro" id="IPR012341">
    <property type="entry name" value="6hp_glycosidase-like_sf"/>
</dbReference>
<dbReference type="PIRSF" id="PIRSF006402">
    <property type="entry name" value="UCP006402_thioredoxin"/>
    <property type="match status" value="1"/>
</dbReference>
<dbReference type="AlphaFoldDB" id="A0A6C0RC22"/>
<dbReference type="GO" id="GO:0016853">
    <property type="term" value="F:isomerase activity"/>
    <property type="evidence" value="ECO:0007669"/>
    <property type="project" value="UniProtKB-KW"/>
</dbReference>